<evidence type="ECO:0000313" key="2">
    <source>
        <dbReference type="EMBL" id="MPN61940.1"/>
    </source>
</evidence>
<name>A0A645JFR5_9ZZZZ</name>
<dbReference type="AlphaFoldDB" id="A0A645JFR5"/>
<protein>
    <recommendedName>
        <fullName evidence="1">STAS domain-containing protein</fullName>
    </recommendedName>
</protein>
<gene>
    <name evidence="2" type="ORF">SDC9_209686</name>
</gene>
<dbReference type="PROSITE" id="PS50801">
    <property type="entry name" value="STAS"/>
    <property type="match status" value="1"/>
</dbReference>
<proteinExistence type="predicted"/>
<evidence type="ECO:0000259" key="1">
    <source>
        <dbReference type="PROSITE" id="PS50801"/>
    </source>
</evidence>
<comment type="caution">
    <text evidence="2">The sequence shown here is derived from an EMBL/GenBank/DDBJ whole genome shotgun (WGS) entry which is preliminary data.</text>
</comment>
<dbReference type="Gene3D" id="3.30.750.24">
    <property type="entry name" value="STAS domain"/>
    <property type="match status" value="1"/>
</dbReference>
<dbReference type="EMBL" id="VSSQ01139258">
    <property type="protein sequence ID" value="MPN61940.1"/>
    <property type="molecule type" value="Genomic_DNA"/>
</dbReference>
<sequence length="53" mass="5988">MLDYIDSTGLGALVKIYKRVKDHGGVKLAKLKKHLSKVVYITELDKLFEIEVA</sequence>
<feature type="domain" description="STAS" evidence="1">
    <location>
        <begin position="1"/>
        <end position="53"/>
    </location>
</feature>
<accession>A0A645JFR5</accession>
<dbReference type="CDD" id="cd07043">
    <property type="entry name" value="STAS_anti-anti-sigma_factors"/>
    <property type="match status" value="1"/>
</dbReference>
<organism evidence="2">
    <name type="scientific">bioreactor metagenome</name>
    <dbReference type="NCBI Taxonomy" id="1076179"/>
    <lineage>
        <taxon>unclassified sequences</taxon>
        <taxon>metagenomes</taxon>
        <taxon>ecological metagenomes</taxon>
    </lineage>
</organism>
<dbReference type="SUPFAM" id="SSF52091">
    <property type="entry name" value="SpoIIaa-like"/>
    <property type="match status" value="1"/>
</dbReference>
<reference evidence="2" key="1">
    <citation type="submission" date="2019-08" db="EMBL/GenBank/DDBJ databases">
        <authorList>
            <person name="Kucharzyk K."/>
            <person name="Murdoch R.W."/>
            <person name="Higgins S."/>
            <person name="Loffler F."/>
        </authorList>
    </citation>
    <scope>NUCLEOTIDE SEQUENCE</scope>
</reference>
<dbReference type="InterPro" id="IPR036513">
    <property type="entry name" value="STAS_dom_sf"/>
</dbReference>
<dbReference type="Pfam" id="PF01740">
    <property type="entry name" value="STAS"/>
    <property type="match status" value="1"/>
</dbReference>
<dbReference type="InterPro" id="IPR002645">
    <property type="entry name" value="STAS_dom"/>
</dbReference>